<dbReference type="Proteomes" id="UP001174936">
    <property type="component" value="Unassembled WGS sequence"/>
</dbReference>
<dbReference type="InterPro" id="IPR036770">
    <property type="entry name" value="Ankyrin_rpt-contain_sf"/>
</dbReference>
<evidence type="ECO:0000313" key="5">
    <source>
        <dbReference type="Proteomes" id="UP001174936"/>
    </source>
</evidence>
<dbReference type="PROSITE" id="PS50297">
    <property type="entry name" value="ANK_REP_REGION"/>
    <property type="match status" value="1"/>
</dbReference>
<proteinExistence type="predicted"/>
<organism evidence="4 5">
    <name type="scientific">Cercophora newfieldiana</name>
    <dbReference type="NCBI Taxonomy" id="92897"/>
    <lineage>
        <taxon>Eukaryota</taxon>
        <taxon>Fungi</taxon>
        <taxon>Dikarya</taxon>
        <taxon>Ascomycota</taxon>
        <taxon>Pezizomycotina</taxon>
        <taxon>Sordariomycetes</taxon>
        <taxon>Sordariomycetidae</taxon>
        <taxon>Sordariales</taxon>
        <taxon>Lasiosphaeriaceae</taxon>
        <taxon>Cercophora</taxon>
    </lineage>
</organism>
<feature type="repeat" description="ANK" evidence="3">
    <location>
        <begin position="117"/>
        <end position="143"/>
    </location>
</feature>
<keyword evidence="5" id="KW-1185">Reference proteome</keyword>
<evidence type="ECO:0000256" key="3">
    <source>
        <dbReference type="PROSITE-ProRule" id="PRU00023"/>
    </source>
</evidence>
<name>A0AA39YH94_9PEZI</name>
<dbReference type="InterPro" id="IPR002110">
    <property type="entry name" value="Ankyrin_rpt"/>
</dbReference>
<dbReference type="AlphaFoldDB" id="A0AA39YH94"/>
<keyword evidence="2 3" id="KW-0040">ANK repeat</keyword>
<evidence type="ECO:0000313" key="4">
    <source>
        <dbReference type="EMBL" id="KAK0652533.1"/>
    </source>
</evidence>
<dbReference type="GO" id="GO:0000976">
    <property type="term" value="F:transcription cis-regulatory region binding"/>
    <property type="evidence" value="ECO:0007669"/>
    <property type="project" value="TreeGrafter"/>
</dbReference>
<dbReference type="SUPFAM" id="SSF48403">
    <property type="entry name" value="Ankyrin repeat"/>
    <property type="match status" value="1"/>
</dbReference>
<dbReference type="Pfam" id="PF12796">
    <property type="entry name" value="Ank_2"/>
    <property type="match status" value="1"/>
</dbReference>
<gene>
    <name evidence="4" type="ORF">B0T16DRAFT_387783</name>
</gene>
<sequence>MISRLAPELLLLVGEKSEELLSSESHTGALHALVSTCKYFHQTFERRLYKFNIDKAESSVMTFGAAKGRVDILKKALSYGAAIDATGQHREARLDMIAKIHSNTTFPTGIMISMVRMNGSPLHYAIAGGHTETAKLLVQHGAETGPGCPVPFDWWSAEKLNALSCAAKHGNAEMVRYLVTEAAAQGNHAENTDANDPSNANADYVNQQGDSNETALHLAAGIWIDRDEYDEEAATEVCKTLVSLGADLEIQ</sequence>
<protein>
    <submittedName>
        <fullName evidence="4">Ankyrin repeat-containing domain protein</fullName>
    </submittedName>
</protein>
<accession>A0AA39YH94</accession>
<dbReference type="GO" id="GO:0045944">
    <property type="term" value="P:positive regulation of transcription by RNA polymerase II"/>
    <property type="evidence" value="ECO:0007669"/>
    <property type="project" value="TreeGrafter"/>
</dbReference>
<dbReference type="EMBL" id="JAULSV010000002">
    <property type="protein sequence ID" value="KAK0652533.1"/>
    <property type="molecule type" value="Genomic_DNA"/>
</dbReference>
<keyword evidence="1" id="KW-0677">Repeat</keyword>
<evidence type="ECO:0000256" key="2">
    <source>
        <dbReference type="ARBA" id="ARBA00023043"/>
    </source>
</evidence>
<dbReference type="SMART" id="SM00248">
    <property type="entry name" value="ANK"/>
    <property type="match status" value="4"/>
</dbReference>
<dbReference type="PROSITE" id="PS50088">
    <property type="entry name" value="ANK_REPEAT"/>
    <property type="match status" value="1"/>
</dbReference>
<comment type="caution">
    <text evidence="4">The sequence shown here is derived from an EMBL/GenBank/DDBJ whole genome shotgun (WGS) entry which is preliminary data.</text>
</comment>
<dbReference type="Gene3D" id="1.25.40.20">
    <property type="entry name" value="Ankyrin repeat-containing domain"/>
    <property type="match status" value="2"/>
</dbReference>
<dbReference type="InterPro" id="IPR050663">
    <property type="entry name" value="Ankyrin-SOCS_Box"/>
</dbReference>
<reference evidence="4" key="1">
    <citation type="submission" date="2023-06" db="EMBL/GenBank/DDBJ databases">
        <title>Genome-scale phylogeny and comparative genomics of the fungal order Sordariales.</title>
        <authorList>
            <consortium name="Lawrence Berkeley National Laboratory"/>
            <person name="Hensen N."/>
            <person name="Bonometti L."/>
            <person name="Westerberg I."/>
            <person name="Brannstrom I.O."/>
            <person name="Guillou S."/>
            <person name="Cros-Aarteil S."/>
            <person name="Calhoun S."/>
            <person name="Haridas S."/>
            <person name="Kuo A."/>
            <person name="Mondo S."/>
            <person name="Pangilinan J."/>
            <person name="Riley R."/>
            <person name="Labutti K."/>
            <person name="Andreopoulos B."/>
            <person name="Lipzen A."/>
            <person name="Chen C."/>
            <person name="Yanf M."/>
            <person name="Daum C."/>
            <person name="Ng V."/>
            <person name="Clum A."/>
            <person name="Steindorff A."/>
            <person name="Ohm R."/>
            <person name="Martin F."/>
            <person name="Silar P."/>
            <person name="Natvig D."/>
            <person name="Lalanne C."/>
            <person name="Gautier V."/>
            <person name="Ament-Velasquez S.L."/>
            <person name="Kruys A."/>
            <person name="Hutchinson M.I."/>
            <person name="Powell A.J."/>
            <person name="Barry K."/>
            <person name="Miller A.N."/>
            <person name="Grigoriev I.V."/>
            <person name="Debuchy R."/>
            <person name="Gladieux P."/>
            <person name="Thoren M.H."/>
            <person name="Johannesson H."/>
        </authorList>
    </citation>
    <scope>NUCLEOTIDE SEQUENCE</scope>
    <source>
        <strain evidence="4">SMH2532-1</strain>
    </source>
</reference>
<dbReference type="GO" id="GO:0005634">
    <property type="term" value="C:nucleus"/>
    <property type="evidence" value="ECO:0007669"/>
    <property type="project" value="TreeGrafter"/>
</dbReference>
<dbReference type="PANTHER" id="PTHR24193:SF121">
    <property type="entry name" value="ADA2A-CONTAINING COMPLEX COMPONENT 3, ISOFORM D"/>
    <property type="match status" value="1"/>
</dbReference>
<evidence type="ECO:0000256" key="1">
    <source>
        <dbReference type="ARBA" id="ARBA00022737"/>
    </source>
</evidence>
<dbReference type="PANTHER" id="PTHR24193">
    <property type="entry name" value="ANKYRIN REPEAT PROTEIN"/>
    <property type="match status" value="1"/>
</dbReference>